<reference evidence="2" key="1">
    <citation type="submission" date="2011-05" db="EMBL/GenBank/DDBJ databases">
        <authorList>
            <person name="Richards S.R."/>
            <person name="Qu J."/>
            <person name="Jiang H."/>
            <person name="Jhangiani S.N."/>
            <person name="Agravi P."/>
            <person name="Goodspeed R."/>
            <person name="Gross S."/>
            <person name="Mandapat C."/>
            <person name="Jackson L."/>
            <person name="Mathew T."/>
            <person name="Pu L."/>
            <person name="Thornton R."/>
            <person name="Saada N."/>
            <person name="Wilczek-Boney K.B."/>
            <person name="Lee S."/>
            <person name="Kovar C."/>
            <person name="Wu Y."/>
            <person name="Scherer S.E."/>
            <person name="Worley K.C."/>
            <person name="Muzny D.M."/>
            <person name="Gibbs R."/>
        </authorList>
    </citation>
    <scope>NUCLEOTIDE SEQUENCE</scope>
    <source>
        <strain evidence="2">Brora</strain>
    </source>
</reference>
<organism evidence="1 2">
    <name type="scientific">Strigamia maritima</name>
    <name type="common">European centipede</name>
    <name type="synonym">Geophilus maritimus</name>
    <dbReference type="NCBI Taxonomy" id="126957"/>
    <lineage>
        <taxon>Eukaryota</taxon>
        <taxon>Metazoa</taxon>
        <taxon>Ecdysozoa</taxon>
        <taxon>Arthropoda</taxon>
        <taxon>Myriapoda</taxon>
        <taxon>Chilopoda</taxon>
        <taxon>Pleurostigmophora</taxon>
        <taxon>Geophilomorpha</taxon>
        <taxon>Linotaeniidae</taxon>
        <taxon>Strigamia</taxon>
    </lineage>
</organism>
<sequence>MNTLVIGQDLATPLAAGVRGCNLCTRQRGAILYQSDTDSQAANSGICSIAQQREVEIDKNIRQHTFITIWT</sequence>
<dbReference type="Proteomes" id="UP000014500">
    <property type="component" value="Unassembled WGS sequence"/>
</dbReference>
<dbReference type="EMBL" id="JH431796">
    <property type="status" value="NOT_ANNOTATED_CDS"/>
    <property type="molecule type" value="Genomic_DNA"/>
</dbReference>
<evidence type="ECO:0000313" key="2">
    <source>
        <dbReference type="Proteomes" id="UP000014500"/>
    </source>
</evidence>
<name>T1J2A8_STRMM</name>
<evidence type="ECO:0000313" key="1">
    <source>
        <dbReference type="EnsemblMetazoa" id="SMAR007691-PA"/>
    </source>
</evidence>
<protein>
    <submittedName>
        <fullName evidence="1">Uncharacterized protein</fullName>
    </submittedName>
</protein>
<reference evidence="1" key="2">
    <citation type="submission" date="2015-02" db="UniProtKB">
        <authorList>
            <consortium name="EnsemblMetazoa"/>
        </authorList>
    </citation>
    <scope>IDENTIFICATION</scope>
</reference>
<dbReference type="EnsemblMetazoa" id="SMAR007691-RA">
    <property type="protein sequence ID" value="SMAR007691-PA"/>
    <property type="gene ID" value="SMAR007691"/>
</dbReference>
<dbReference type="HOGENOM" id="CLU_2743246_0_0_1"/>
<proteinExistence type="predicted"/>
<dbReference type="AlphaFoldDB" id="T1J2A8"/>
<keyword evidence="2" id="KW-1185">Reference proteome</keyword>
<accession>T1J2A8</accession>